<evidence type="ECO:0000313" key="8">
    <source>
        <dbReference type="Proteomes" id="UP000664132"/>
    </source>
</evidence>
<dbReference type="CDD" id="cd12148">
    <property type="entry name" value="fungal_TF_MHR"/>
    <property type="match status" value="1"/>
</dbReference>
<name>A0A8H8BWD3_9HELO</name>
<keyword evidence="8" id="KW-1185">Reference proteome</keyword>
<dbReference type="GO" id="GO:0000976">
    <property type="term" value="F:transcription cis-regulatory region binding"/>
    <property type="evidence" value="ECO:0007669"/>
    <property type="project" value="TreeGrafter"/>
</dbReference>
<evidence type="ECO:0000256" key="1">
    <source>
        <dbReference type="ARBA" id="ARBA00004123"/>
    </source>
</evidence>
<comment type="caution">
    <text evidence="7">The sequence shown here is derived from an EMBL/GenBank/DDBJ whole genome shotgun (WGS) entry which is preliminary data.</text>
</comment>
<dbReference type="GO" id="GO:0000981">
    <property type="term" value="F:DNA-binding transcription factor activity, RNA polymerase II-specific"/>
    <property type="evidence" value="ECO:0007669"/>
    <property type="project" value="InterPro"/>
</dbReference>
<reference evidence="7" key="1">
    <citation type="submission" date="2021-02" db="EMBL/GenBank/DDBJ databases">
        <title>Genome sequence Cadophora malorum strain M34.</title>
        <authorList>
            <person name="Stefanovic E."/>
            <person name="Vu D."/>
            <person name="Scully C."/>
            <person name="Dijksterhuis J."/>
            <person name="Roader J."/>
            <person name="Houbraken J."/>
        </authorList>
    </citation>
    <scope>NUCLEOTIDE SEQUENCE</scope>
    <source>
        <strain evidence="7">M34</strain>
    </source>
</reference>
<keyword evidence="2" id="KW-0805">Transcription regulation</keyword>
<evidence type="ECO:0000256" key="3">
    <source>
        <dbReference type="ARBA" id="ARBA00023125"/>
    </source>
</evidence>
<evidence type="ECO:0000256" key="2">
    <source>
        <dbReference type="ARBA" id="ARBA00023015"/>
    </source>
</evidence>
<dbReference type="InterPro" id="IPR001138">
    <property type="entry name" value="Zn2Cys6_DnaBD"/>
</dbReference>
<dbReference type="PANTHER" id="PTHR31845:SF21">
    <property type="entry name" value="REGULATORY PROTEIN LEU3"/>
    <property type="match status" value="1"/>
</dbReference>
<protein>
    <recommendedName>
        <fullName evidence="6">Zn(2)-C6 fungal-type domain-containing protein</fullName>
    </recommendedName>
</protein>
<dbReference type="InterPro" id="IPR051089">
    <property type="entry name" value="prtT"/>
</dbReference>
<dbReference type="PROSITE" id="PS50048">
    <property type="entry name" value="ZN2_CY6_FUNGAL_2"/>
    <property type="match status" value="1"/>
</dbReference>
<dbReference type="GO" id="GO:0005634">
    <property type="term" value="C:nucleus"/>
    <property type="evidence" value="ECO:0007669"/>
    <property type="project" value="UniProtKB-SubCell"/>
</dbReference>
<dbReference type="EMBL" id="JAFJYH010000002">
    <property type="protein sequence ID" value="KAG4426560.1"/>
    <property type="molecule type" value="Genomic_DNA"/>
</dbReference>
<feature type="domain" description="Zn(2)-C6 fungal-type" evidence="6">
    <location>
        <begin position="22"/>
        <end position="55"/>
    </location>
</feature>
<gene>
    <name evidence="7" type="ORF">IFR04_000442</name>
</gene>
<evidence type="ECO:0000313" key="7">
    <source>
        <dbReference type="EMBL" id="KAG4426560.1"/>
    </source>
</evidence>
<accession>A0A8H8BWD3</accession>
<keyword evidence="5" id="KW-0539">Nucleus</keyword>
<evidence type="ECO:0000256" key="4">
    <source>
        <dbReference type="ARBA" id="ARBA00023163"/>
    </source>
</evidence>
<evidence type="ECO:0000259" key="6">
    <source>
        <dbReference type="PROSITE" id="PS50048"/>
    </source>
</evidence>
<evidence type="ECO:0000256" key="5">
    <source>
        <dbReference type="ARBA" id="ARBA00023242"/>
    </source>
</evidence>
<keyword evidence="3" id="KW-0238">DNA-binding</keyword>
<dbReference type="GO" id="GO:0008270">
    <property type="term" value="F:zinc ion binding"/>
    <property type="evidence" value="ECO:0007669"/>
    <property type="project" value="InterPro"/>
</dbReference>
<sequence>MSQLQSNPQPPLHPQSMKRHQACTSCRQVKLRCDNAQTFPAACTRCRKNNLQCQVDPNFRRIRTKHRLSEVTQELTALQKKLAEKSNEDSQQAAGAVAGGSAHQDEVEGTLLDDGFYFMSSLQDLPHPTPYLGDIELKPDQVVALLEHFHQNYYRHCPILNTRHTVAALYSRSPFLFWTIIIISSRHHPTLGFLYDVLTEPYRSLLEKTMMAPLNALEPIQGGVLLCVWPLNVRKQIYDPSWNYCGLVTNAAIRMGLHRSRGYRRDNISPTEVRAQSKTWMACCFLNYSHMWQTGVCLLPEVPNMLTTIPSPHSRMEKEFLAKNSVLRLYAKTTTVLGNLNENVDVAFLQYLCKDLESLRETNKETWNSEADIILLGAQLCIYTQHLERTSQRDGSAQRKVLISENDSSADILANIVFGIASRLITSFTSPESQIERHVPKHYFQLLLLASTLILKLSVVYPAVIGPMEVLVQNLIAQAYQNLDSWSVREGDDFYRAARLIEALAQAQKKHQLKMKEARNALGSGITVLRDAIVTHRALRGEDEDEGMLQRQAVHVRDFGQNEREGVAMTTDETPGERPRYPDGSEYVDASSWEPRVQDAFTDWNLPWGWDPAWSQDFGINMDANMFL</sequence>
<organism evidence="7 8">
    <name type="scientific">Cadophora malorum</name>
    <dbReference type="NCBI Taxonomy" id="108018"/>
    <lineage>
        <taxon>Eukaryota</taxon>
        <taxon>Fungi</taxon>
        <taxon>Dikarya</taxon>
        <taxon>Ascomycota</taxon>
        <taxon>Pezizomycotina</taxon>
        <taxon>Leotiomycetes</taxon>
        <taxon>Helotiales</taxon>
        <taxon>Ploettnerulaceae</taxon>
        <taxon>Cadophora</taxon>
    </lineage>
</organism>
<dbReference type="PANTHER" id="PTHR31845">
    <property type="entry name" value="FINGER DOMAIN PROTEIN, PUTATIVE-RELATED"/>
    <property type="match status" value="1"/>
</dbReference>
<comment type="subcellular location">
    <subcellularLocation>
        <location evidence="1">Nucleus</location>
    </subcellularLocation>
</comment>
<dbReference type="Gene3D" id="4.10.240.10">
    <property type="entry name" value="Zn(2)-C6 fungal-type DNA-binding domain"/>
    <property type="match status" value="1"/>
</dbReference>
<dbReference type="SMART" id="SM00066">
    <property type="entry name" value="GAL4"/>
    <property type="match status" value="1"/>
</dbReference>
<dbReference type="AlphaFoldDB" id="A0A8H8BWD3"/>
<dbReference type="PROSITE" id="PS00463">
    <property type="entry name" value="ZN2_CY6_FUNGAL_1"/>
    <property type="match status" value="1"/>
</dbReference>
<dbReference type="OrthoDB" id="3163292at2759"/>
<dbReference type="Pfam" id="PF00172">
    <property type="entry name" value="Zn_clus"/>
    <property type="match status" value="1"/>
</dbReference>
<proteinExistence type="predicted"/>
<dbReference type="SUPFAM" id="SSF57701">
    <property type="entry name" value="Zn2/Cys6 DNA-binding domain"/>
    <property type="match status" value="1"/>
</dbReference>
<keyword evidence="4" id="KW-0804">Transcription</keyword>
<dbReference type="InterPro" id="IPR036864">
    <property type="entry name" value="Zn2-C6_fun-type_DNA-bd_sf"/>
</dbReference>
<dbReference type="CDD" id="cd00067">
    <property type="entry name" value="GAL4"/>
    <property type="match status" value="1"/>
</dbReference>
<dbReference type="Proteomes" id="UP000664132">
    <property type="component" value="Unassembled WGS sequence"/>
</dbReference>